<dbReference type="Pfam" id="PF00005">
    <property type="entry name" value="ABC_tran"/>
    <property type="match status" value="1"/>
</dbReference>
<organism evidence="6 7">
    <name type="scientific">Acetivibrio ethanolgignens</name>
    <dbReference type="NCBI Taxonomy" id="290052"/>
    <lineage>
        <taxon>Bacteria</taxon>
        <taxon>Bacillati</taxon>
        <taxon>Bacillota</taxon>
        <taxon>Clostridia</taxon>
        <taxon>Eubacteriales</taxon>
        <taxon>Oscillospiraceae</taxon>
        <taxon>Acetivibrio</taxon>
    </lineage>
</organism>
<reference evidence="6 7" key="1">
    <citation type="submission" date="2015-11" db="EMBL/GenBank/DDBJ databases">
        <title>Butyribacter intestini gen. nov., sp. nov., a butyric acid-producing bacterium of the family Lachnospiraceae isolated from the human faeces.</title>
        <authorList>
            <person name="Zou Y."/>
            <person name="Xue W."/>
            <person name="Luo G."/>
            <person name="Lv M."/>
        </authorList>
    </citation>
    <scope>NUCLEOTIDE SEQUENCE [LARGE SCALE GENOMIC DNA]</scope>
    <source>
        <strain evidence="6 7">ACET-33324</strain>
    </source>
</reference>
<dbReference type="GO" id="GO:0016887">
    <property type="term" value="F:ATP hydrolysis activity"/>
    <property type="evidence" value="ECO:0007669"/>
    <property type="project" value="InterPro"/>
</dbReference>
<evidence type="ECO:0000313" key="6">
    <source>
        <dbReference type="EMBL" id="KSV57423.1"/>
    </source>
</evidence>
<dbReference type="InterPro" id="IPR003439">
    <property type="entry name" value="ABC_transporter-like_ATP-bd"/>
</dbReference>
<dbReference type="SMART" id="SM00382">
    <property type="entry name" value="AAA"/>
    <property type="match status" value="1"/>
</dbReference>
<proteinExistence type="inferred from homology"/>
<evidence type="ECO:0000256" key="1">
    <source>
        <dbReference type="ARBA" id="ARBA00005417"/>
    </source>
</evidence>
<dbReference type="InterPro" id="IPR050763">
    <property type="entry name" value="ABC_transporter_ATP-binding"/>
</dbReference>
<gene>
    <name evidence="6" type="ORF">ASU35_16300</name>
</gene>
<dbReference type="AlphaFoldDB" id="A0A0V8QA10"/>
<comment type="similarity">
    <text evidence="1">Belongs to the ABC transporter superfamily.</text>
</comment>
<comment type="caution">
    <text evidence="6">The sequence shown here is derived from an EMBL/GenBank/DDBJ whole genome shotgun (WGS) entry which is preliminary data.</text>
</comment>
<dbReference type="InterPro" id="IPR027417">
    <property type="entry name" value="P-loop_NTPase"/>
</dbReference>
<name>A0A0V8QA10_9FIRM</name>
<dbReference type="Gene3D" id="3.40.50.300">
    <property type="entry name" value="P-loop containing nucleotide triphosphate hydrolases"/>
    <property type="match status" value="1"/>
</dbReference>
<dbReference type="PANTHER" id="PTHR42711">
    <property type="entry name" value="ABC TRANSPORTER ATP-BINDING PROTEIN"/>
    <property type="match status" value="1"/>
</dbReference>
<dbReference type="PROSITE" id="PS50893">
    <property type="entry name" value="ABC_TRANSPORTER_2"/>
    <property type="match status" value="1"/>
</dbReference>
<evidence type="ECO:0000259" key="5">
    <source>
        <dbReference type="PROSITE" id="PS50893"/>
    </source>
</evidence>
<evidence type="ECO:0000256" key="2">
    <source>
        <dbReference type="ARBA" id="ARBA00022448"/>
    </source>
</evidence>
<sequence length="308" mass="34605">MKEKKLIIDSISKTYKKGKVKANDNISLELHPSEVTALIGHNGAGKTTLLNQIIGNVKPDSGDITYGGISLVNNSKAARELVSMMPQFHVSLEGVTLRQSIESILRIKGVPEKQVQLYTKQILRDLDIEQWAEQAGNKLSGGLQRLTSFAMAVAYPSDIILLDEPTNDVDPIRRKLVWQYMRKLAKNGHMIFVVTHNLLEVEQYTDRYILMNKGRMIRNVSTTVMSNDFASNIMIVYLHDVDELHGLPENEASEYKKDEMQLILTLSEKQVPGAVKWLLELMGQGKVLNYKLTSATLDMQYGGMIDGE</sequence>
<dbReference type="RefSeq" id="WP_058354338.1">
    <property type="nucleotide sequence ID" value="NZ_CABMMD010000221.1"/>
</dbReference>
<keyword evidence="2" id="KW-0813">Transport</keyword>
<keyword evidence="7" id="KW-1185">Reference proteome</keyword>
<feature type="domain" description="ABC transporter" evidence="5">
    <location>
        <begin position="6"/>
        <end position="238"/>
    </location>
</feature>
<dbReference type="EMBL" id="LNAM01000221">
    <property type="protein sequence ID" value="KSV57423.1"/>
    <property type="molecule type" value="Genomic_DNA"/>
</dbReference>
<evidence type="ECO:0000313" key="7">
    <source>
        <dbReference type="Proteomes" id="UP000054874"/>
    </source>
</evidence>
<dbReference type="SUPFAM" id="SSF52540">
    <property type="entry name" value="P-loop containing nucleoside triphosphate hydrolases"/>
    <property type="match status" value="1"/>
</dbReference>
<dbReference type="PANTHER" id="PTHR42711:SF5">
    <property type="entry name" value="ABC TRANSPORTER ATP-BINDING PROTEIN NATA"/>
    <property type="match status" value="1"/>
</dbReference>
<dbReference type="Proteomes" id="UP000054874">
    <property type="component" value="Unassembled WGS sequence"/>
</dbReference>
<dbReference type="InterPro" id="IPR003593">
    <property type="entry name" value="AAA+_ATPase"/>
</dbReference>
<keyword evidence="4 6" id="KW-0067">ATP-binding</keyword>
<dbReference type="STRING" id="290052.ASU35_16300"/>
<evidence type="ECO:0000256" key="3">
    <source>
        <dbReference type="ARBA" id="ARBA00022741"/>
    </source>
</evidence>
<dbReference type="GO" id="GO:0005524">
    <property type="term" value="F:ATP binding"/>
    <property type="evidence" value="ECO:0007669"/>
    <property type="project" value="UniProtKB-KW"/>
</dbReference>
<keyword evidence="3" id="KW-0547">Nucleotide-binding</keyword>
<dbReference type="OrthoDB" id="9776369at2"/>
<protein>
    <submittedName>
        <fullName evidence="6">ABC transporter ATP-binding protein</fullName>
    </submittedName>
</protein>
<evidence type="ECO:0000256" key="4">
    <source>
        <dbReference type="ARBA" id="ARBA00022840"/>
    </source>
</evidence>
<accession>A0A0V8QA10</accession>